<dbReference type="InterPro" id="IPR036837">
    <property type="entry name" value="Cation_efflux_CTD_sf"/>
</dbReference>
<dbReference type="InterPro" id="IPR027470">
    <property type="entry name" value="Cation_efflux_CTD"/>
</dbReference>
<dbReference type="OrthoDB" id="9806522at2"/>
<comment type="subcellular location">
    <subcellularLocation>
        <location evidence="1">Membrane</location>
        <topology evidence="1">Multi-pass membrane protein</topology>
    </subcellularLocation>
</comment>
<dbReference type="InterPro" id="IPR002524">
    <property type="entry name" value="Cation_efflux"/>
</dbReference>
<evidence type="ECO:0000313" key="11">
    <source>
        <dbReference type="Proteomes" id="UP000199309"/>
    </source>
</evidence>
<dbReference type="EMBL" id="FNHQ01000027">
    <property type="protein sequence ID" value="SDN15252.1"/>
    <property type="molecule type" value="Genomic_DNA"/>
</dbReference>
<feature type="transmembrane region" description="Helical" evidence="7">
    <location>
        <begin position="197"/>
        <end position="215"/>
    </location>
</feature>
<feature type="domain" description="Cation efflux protein transmembrane" evidence="8">
    <location>
        <begin position="31"/>
        <end position="223"/>
    </location>
</feature>
<dbReference type="STRING" id="349095.SAMN05660299_02208"/>
<feature type="transmembrane region" description="Helical" evidence="7">
    <location>
        <begin position="172"/>
        <end position="191"/>
    </location>
</feature>
<proteinExistence type="inferred from homology"/>
<protein>
    <submittedName>
        <fullName evidence="10">Cation diffusion facilitator family transporter</fullName>
    </submittedName>
</protein>
<keyword evidence="5 7" id="KW-1133">Transmembrane helix</keyword>
<evidence type="ECO:0000256" key="3">
    <source>
        <dbReference type="ARBA" id="ARBA00022448"/>
    </source>
</evidence>
<dbReference type="PANTHER" id="PTHR43840:SF15">
    <property type="entry name" value="MITOCHONDRIAL METAL TRANSPORTER 1-RELATED"/>
    <property type="match status" value="1"/>
</dbReference>
<dbReference type="GO" id="GO:0008324">
    <property type="term" value="F:monoatomic cation transmembrane transporter activity"/>
    <property type="evidence" value="ECO:0007669"/>
    <property type="project" value="InterPro"/>
</dbReference>
<dbReference type="SUPFAM" id="SSF160240">
    <property type="entry name" value="Cation efflux protein cytoplasmic domain-like"/>
    <property type="match status" value="1"/>
</dbReference>
<evidence type="ECO:0000256" key="2">
    <source>
        <dbReference type="ARBA" id="ARBA00008114"/>
    </source>
</evidence>
<name>A0A1G9Z1H4_9FIRM</name>
<keyword evidence="6 7" id="KW-0472">Membrane</keyword>
<dbReference type="PANTHER" id="PTHR43840">
    <property type="entry name" value="MITOCHONDRIAL METAL TRANSPORTER 1-RELATED"/>
    <property type="match status" value="1"/>
</dbReference>
<dbReference type="Pfam" id="PF16916">
    <property type="entry name" value="ZT_dimer"/>
    <property type="match status" value="1"/>
</dbReference>
<dbReference type="InterPro" id="IPR050291">
    <property type="entry name" value="CDF_Transporter"/>
</dbReference>
<dbReference type="Proteomes" id="UP000199309">
    <property type="component" value="Unassembled WGS sequence"/>
</dbReference>
<feature type="domain" description="Cation efflux protein cytoplasmic" evidence="9">
    <location>
        <begin position="228"/>
        <end position="303"/>
    </location>
</feature>
<comment type="similarity">
    <text evidence="2">Belongs to the cation diffusion facilitator (CDF) transporter (TC 2.A.4) family.</text>
</comment>
<evidence type="ECO:0000256" key="1">
    <source>
        <dbReference type="ARBA" id="ARBA00004141"/>
    </source>
</evidence>
<dbReference type="AlphaFoldDB" id="A0A1G9Z1H4"/>
<accession>A0A1G9Z1H4</accession>
<dbReference type="RefSeq" id="WP_091651858.1">
    <property type="nucleotide sequence ID" value="NZ_FNHQ01000027.1"/>
</dbReference>
<feature type="transmembrane region" description="Helical" evidence="7">
    <location>
        <begin position="25"/>
        <end position="47"/>
    </location>
</feature>
<evidence type="ECO:0000313" key="10">
    <source>
        <dbReference type="EMBL" id="SDN15252.1"/>
    </source>
</evidence>
<organism evidence="10 11">
    <name type="scientific">Megasphaera paucivorans</name>
    <dbReference type="NCBI Taxonomy" id="349095"/>
    <lineage>
        <taxon>Bacteria</taxon>
        <taxon>Bacillati</taxon>
        <taxon>Bacillota</taxon>
        <taxon>Negativicutes</taxon>
        <taxon>Veillonellales</taxon>
        <taxon>Veillonellaceae</taxon>
        <taxon>Megasphaera</taxon>
    </lineage>
</organism>
<gene>
    <name evidence="10" type="ORF">SAMN05660299_02208</name>
</gene>
<reference evidence="10 11" key="1">
    <citation type="submission" date="2016-10" db="EMBL/GenBank/DDBJ databases">
        <authorList>
            <person name="de Groot N.N."/>
        </authorList>
    </citation>
    <scope>NUCLEOTIDE SEQUENCE [LARGE SCALE GENOMIC DNA]</scope>
    <source>
        <strain evidence="10 11">DSM 16981</strain>
    </source>
</reference>
<evidence type="ECO:0000256" key="4">
    <source>
        <dbReference type="ARBA" id="ARBA00022692"/>
    </source>
</evidence>
<dbReference type="Gene3D" id="3.30.70.1350">
    <property type="entry name" value="Cation efflux protein, cytoplasmic domain"/>
    <property type="match status" value="1"/>
</dbReference>
<keyword evidence="11" id="KW-1185">Reference proteome</keyword>
<keyword evidence="3" id="KW-0813">Transport</keyword>
<evidence type="ECO:0000256" key="7">
    <source>
        <dbReference type="SAM" id="Phobius"/>
    </source>
</evidence>
<dbReference type="InterPro" id="IPR058533">
    <property type="entry name" value="Cation_efflux_TM"/>
</dbReference>
<feature type="transmembrane region" description="Helical" evidence="7">
    <location>
        <begin position="95"/>
        <end position="115"/>
    </location>
</feature>
<feature type="transmembrane region" description="Helical" evidence="7">
    <location>
        <begin position="130"/>
        <end position="151"/>
    </location>
</feature>
<dbReference type="GO" id="GO:0016020">
    <property type="term" value="C:membrane"/>
    <property type="evidence" value="ECO:0007669"/>
    <property type="project" value="UniProtKB-SubCell"/>
</dbReference>
<dbReference type="InterPro" id="IPR027469">
    <property type="entry name" value="Cation_efflux_TMD_sf"/>
</dbReference>
<dbReference type="Pfam" id="PF01545">
    <property type="entry name" value="Cation_efflux"/>
    <property type="match status" value="1"/>
</dbReference>
<evidence type="ECO:0000259" key="9">
    <source>
        <dbReference type="Pfam" id="PF16916"/>
    </source>
</evidence>
<evidence type="ECO:0000256" key="6">
    <source>
        <dbReference type="ARBA" id="ARBA00023136"/>
    </source>
</evidence>
<dbReference type="SUPFAM" id="SSF161111">
    <property type="entry name" value="Cation efflux protein transmembrane domain-like"/>
    <property type="match status" value="1"/>
</dbReference>
<dbReference type="Gene3D" id="1.20.1510.10">
    <property type="entry name" value="Cation efflux protein transmembrane domain"/>
    <property type="match status" value="1"/>
</dbReference>
<keyword evidence="4 7" id="KW-0812">Transmembrane</keyword>
<evidence type="ECO:0000256" key="5">
    <source>
        <dbReference type="ARBA" id="ARBA00022989"/>
    </source>
</evidence>
<dbReference type="NCBIfam" id="TIGR01297">
    <property type="entry name" value="CDF"/>
    <property type="match status" value="1"/>
</dbReference>
<evidence type="ECO:0000259" key="8">
    <source>
        <dbReference type="Pfam" id="PF01545"/>
    </source>
</evidence>
<sequence>MIKYIIRSCITDYKNTTDKLVREKYSILSGILGIICNLFLFVSKFLVGISINSIAIISDAFNNLSDMGSSSIIIISAKLSNKPPDKEHPFGHGRFEYLASLTIGIIIMVVGYQLINASVHKFFDPEPLTFNYWSLCILLVSIAIKGWMYCYNNYIGSAIQSSVNEATASDSINDVIATTGVLITTIIQLYTTLPVDALAGTAIGLLILYTGFAIVKKTVNILLGKAASPELTEAIRSCVMNGKYIVGTHDLKIHDYGPGRIFASIHAEVPDTSNLVEVHAILDELEEELSDKFQIDINIHMDPLCTDLKIITRVRHILDLIIQKEYPCYHTDHLRITYGKARLNVICDLHIPPTEMTEEQMIEIRKNINTAIIAFNPRYRVVIAKFIPEDIPSKKLLID</sequence>
<dbReference type="FunFam" id="1.20.1510.10:FF:000006">
    <property type="entry name" value="Divalent cation efflux transporter"/>
    <property type="match status" value="1"/>
</dbReference>